<evidence type="ECO:0000256" key="5">
    <source>
        <dbReference type="ARBA" id="ARBA00023284"/>
    </source>
</evidence>
<dbReference type="AlphaFoldDB" id="A0A1F5FXS1"/>
<feature type="domain" description="Thioredoxin" evidence="7">
    <location>
        <begin position="18"/>
        <end position="204"/>
    </location>
</feature>
<dbReference type="SUPFAM" id="SSF52833">
    <property type="entry name" value="Thioredoxin-like"/>
    <property type="match status" value="1"/>
</dbReference>
<gene>
    <name evidence="8" type="ORF">A2618_01860</name>
</gene>
<evidence type="ECO:0000256" key="4">
    <source>
        <dbReference type="ARBA" id="ARBA00023157"/>
    </source>
</evidence>
<dbReference type="EMBL" id="MFAR01000037">
    <property type="protein sequence ID" value="OGD84385.1"/>
    <property type="molecule type" value="Genomic_DNA"/>
</dbReference>
<dbReference type="PANTHER" id="PTHR13887:SF14">
    <property type="entry name" value="DISULFIDE BOND FORMATION PROTEIN D"/>
    <property type="match status" value="1"/>
</dbReference>
<comment type="similarity">
    <text evidence="1">Belongs to the thioredoxin family. DsbA subfamily.</text>
</comment>
<organism evidence="8 9">
    <name type="scientific">Candidatus Collierbacteria bacterium RIFOXYD1_FULL_46_26</name>
    <dbReference type="NCBI Taxonomy" id="1817732"/>
    <lineage>
        <taxon>Bacteria</taxon>
        <taxon>Candidatus Collieribacteriota</taxon>
    </lineage>
</organism>
<keyword evidence="6" id="KW-0472">Membrane</keyword>
<dbReference type="Gene3D" id="3.40.30.10">
    <property type="entry name" value="Glutaredoxin"/>
    <property type="match status" value="1"/>
</dbReference>
<dbReference type="InterPro" id="IPR013766">
    <property type="entry name" value="Thioredoxin_domain"/>
</dbReference>
<accession>A0A1F5FXS1</accession>
<evidence type="ECO:0000256" key="3">
    <source>
        <dbReference type="ARBA" id="ARBA00023002"/>
    </source>
</evidence>
<keyword evidence="6" id="KW-1133">Transmembrane helix</keyword>
<evidence type="ECO:0000313" key="9">
    <source>
        <dbReference type="Proteomes" id="UP000177921"/>
    </source>
</evidence>
<dbReference type="InterPro" id="IPR012336">
    <property type="entry name" value="Thioredoxin-like_fold"/>
</dbReference>
<keyword evidence="3" id="KW-0560">Oxidoreductase</keyword>
<dbReference type="PROSITE" id="PS51352">
    <property type="entry name" value="THIOREDOXIN_2"/>
    <property type="match status" value="1"/>
</dbReference>
<evidence type="ECO:0000256" key="2">
    <source>
        <dbReference type="ARBA" id="ARBA00022729"/>
    </source>
</evidence>
<dbReference type="InterPro" id="IPR036249">
    <property type="entry name" value="Thioredoxin-like_sf"/>
</dbReference>
<protein>
    <recommendedName>
        <fullName evidence="7">Thioredoxin domain-containing protein</fullName>
    </recommendedName>
</protein>
<keyword evidence="5" id="KW-0676">Redox-active center</keyword>
<name>A0A1F5FXS1_9BACT</name>
<comment type="caution">
    <text evidence="8">The sequence shown here is derived from an EMBL/GenBank/DDBJ whole genome shotgun (WGS) entry which is preliminary data.</text>
</comment>
<evidence type="ECO:0000256" key="1">
    <source>
        <dbReference type="ARBA" id="ARBA00005791"/>
    </source>
</evidence>
<evidence type="ECO:0000313" key="8">
    <source>
        <dbReference type="EMBL" id="OGD84385.1"/>
    </source>
</evidence>
<dbReference type="GO" id="GO:0016491">
    <property type="term" value="F:oxidoreductase activity"/>
    <property type="evidence" value="ECO:0007669"/>
    <property type="project" value="UniProtKB-KW"/>
</dbReference>
<reference evidence="8 9" key="1">
    <citation type="journal article" date="2016" name="Nat. Commun.">
        <title>Thousands of microbial genomes shed light on interconnected biogeochemical processes in an aquifer system.</title>
        <authorList>
            <person name="Anantharaman K."/>
            <person name="Brown C.T."/>
            <person name="Hug L.A."/>
            <person name="Sharon I."/>
            <person name="Castelle C.J."/>
            <person name="Probst A.J."/>
            <person name="Thomas B.C."/>
            <person name="Singh A."/>
            <person name="Wilkins M.J."/>
            <person name="Karaoz U."/>
            <person name="Brodie E.L."/>
            <person name="Williams K.H."/>
            <person name="Hubbard S.S."/>
            <person name="Banfield J.F."/>
        </authorList>
    </citation>
    <scope>NUCLEOTIDE SEQUENCE [LARGE SCALE GENOMIC DNA]</scope>
</reference>
<dbReference type="Proteomes" id="UP000177921">
    <property type="component" value="Unassembled WGS sequence"/>
</dbReference>
<sequence>MNTRTIITFLVITVGVMLGVGGLLWNFGQQEEKPIAEIAGEMRYKEGSGNIILVEFSDFQCPACRAVQEPLTAILLKYQDKITMVYRHFPLSNIHKNAQIAARATEAAYQQGKFWEMHDLLFEKQTEWAELTDPREKLSEYAGKIGMEKEKFVSDLESDQTKQVVANDLLAATRYRLTGTPTFFVNGIKTEFTQLEARIAELTKE</sequence>
<dbReference type="Pfam" id="PF13462">
    <property type="entry name" value="Thioredoxin_4"/>
    <property type="match status" value="1"/>
</dbReference>
<dbReference type="PANTHER" id="PTHR13887">
    <property type="entry name" value="GLUTATHIONE S-TRANSFERASE KAPPA"/>
    <property type="match status" value="1"/>
</dbReference>
<proteinExistence type="inferred from homology"/>
<keyword evidence="4" id="KW-1015">Disulfide bond</keyword>
<evidence type="ECO:0000256" key="6">
    <source>
        <dbReference type="SAM" id="Phobius"/>
    </source>
</evidence>
<evidence type="ECO:0000259" key="7">
    <source>
        <dbReference type="PROSITE" id="PS51352"/>
    </source>
</evidence>
<keyword evidence="2" id="KW-0732">Signal</keyword>
<feature type="transmembrane region" description="Helical" evidence="6">
    <location>
        <begin position="6"/>
        <end position="25"/>
    </location>
</feature>
<keyword evidence="6" id="KW-0812">Transmembrane</keyword>